<sequence>MEQALTAASKRRSRAPVAGTDAYISELDALAEELSTLGAQGDSPEFREPYNAALRVIDQVEKSWSGSNLGYQARVYYGEFEPPPAHEAFSITSGLRRGGVAPTRWQVRGVDDVRDELRACGVKIDFDDMTTKETEARRSVTRHKGTITSILSSYLATHDDNYIASVKNRVEKASPPSAATFARALVPNRQYLTNDTRALNEGGAIAPHQQILGQLEAFDAPYLCALELADCARNAANHLRRAATHAPTAAKVQLGSRVFIGHGRSQQWRELKDFLQDRLGLHIDEFNRVPVAGTTTAARLSDMLNNAAFACLVMTAEDEMADGTKVARDNVIHEVGLFQGRLGFERAIVLLEEGCEEFSNITGLSQLRYPRGRISAIFEDLRAVLEREELL</sequence>
<dbReference type="AlphaFoldDB" id="A0A7I7YNA5"/>
<keyword evidence="3" id="KW-1185">Reference proteome</keyword>
<gene>
    <name evidence="2" type="ORF">MPRM_06390</name>
</gene>
<organism evidence="2 3">
    <name type="scientific">Mycobacterium parmense</name>
    <dbReference type="NCBI Taxonomy" id="185642"/>
    <lineage>
        <taxon>Bacteria</taxon>
        <taxon>Bacillati</taxon>
        <taxon>Actinomycetota</taxon>
        <taxon>Actinomycetes</taxon>
        <taxon>Mycobacteriales</taxon>
        <taxon>Mycobacteriaceae</taxon>
        <taxon>Mycobacterium</taxon>
        <taxon>Mycobacterium simiae complex</taxon>
    </lineage>
</organism>
<name>A0A7I7YNA5_9MYCO</name>
<dbReference type="Pfam" id="PF10137">
    <property type="entry name" value="CAP12-PCTIR_TIR"/>
    <property type="match status" value="1"/>
</dbReference>
<evidence type="ECO:0000313" key="3">
    <source>
        <dbReference type="Proteomes" id="UP000467105"/>
    </source>
</evidence>
<dbReference type="GO" id="GO:0050135">
    <property type="term" value="F:NADP+ nucleosidase activity"/>
    <property type="evidence" value="ECO:0007669"/>
    <property type="project" value="InterPro"/>
</dbReference>
<protein>
    <recommendedName>
        <fullName evidence="1">CD-NTase-associated protein 12/Pycsar effector protein TIR domain-containing protein</fullName>
    </recommendedName>
</protein>
<reference evidence="2 3" key="1">
    <citation type="journal article" date="2019" name="Emerg. Microbes Infect.">
        <title>Comprehensive subspecies identification of 175 nontuberculous mycobacteria species based on 7547 genomic profiles.</title>
        <authorList>
            <person name="Matsumoto Y."/>
            <person name="Kinjo T."/>
            <person name="Motooka D."/>
            <person name="Nabeya D."/>
            <person name="Jung N."/>
            <person name="Uechi K."/>
            <person name="Horii T."/>
            <person name="Iida T."/>
            <person name="Fujita J."/>
            <person name="Nakamura S."/>
        </authorList>
    </citation>
    <scope>NUCLEOTIDE SEQUENCE [LARGE SCALE GENOMIC DNA]</scope>
    <source>
        <strain evidence="2 3">JCM 14742</strain>
    </source>
</reference>
<dbReference type="Proteomes" id="UP000467105">
    <property type="component" value="Chromosome"/>
</dbReference>
<feature type="domain" description="CD-NTase-associated protein 12/Pycsar effector protein TIR" evidence="1">
    <location>
        <begin position="257"/>
        <end position="369"/>
    </location>
</feature>
<dbReference type="InterPro" id="IPR019302">
    <property type="entry name" value="CAP12/PCTIR_TIR_dom"/>
</dbReference>
<proteinExistence type="predicted"/>
<evidence type="ECO:0000259" key="1">
    <source>
        <dbReference type="Pfam" id="PF10137"/>
    </source>
</evidence>
<dbReference type="EMBL" id="AP022614">
    <property type="protein sequence ID" value="BBZ43358.1"/>
    <property type="molecule type" value="Genomic_DNA"/>
</dbReference>
<evidence type="ECO:0000313" key="2">
    <source>
        <dbReference type="EMBL" id="BBZ43358.1"/>
    </source>
</evidence>
<accession>A0A7I7YNA5</accession>